<dbReference type="InterPro" id="IPR006631">
    <property type="entry name" value="DM4_12"/>
</dbReference>
<organism evidence="2 3">
    <name type="scientific">Asbolus verrucosus</name>
    <name type="common">Desert ironclad beetle</name>
    <dbReference type="NCBI Taxonomy" id="1661398"/>
    <lineage>
        <taxon>Eukaryota</taxon>
        <taxon>Metazoa</taxon>
        <taxon>Ecdysozoa</taxon>
        <taxon>Arthropoda</taxon>
        <taxon>Hexapoda</taxon>
        <taxon>Insecta</taxon>
        <taxon>Pterygota</taxon>
        <taxon>Neoptera</taxon>
        <taxon>Endopterygota</taxon>
        <taxon>Coleoptera</taxon>
        <taxon>Polyphaga</taxon>
        <taxon>Cucujiformia</taxon>
        <taxon>Tenebrionidae</taxon>
        <taxon>Pimeliinae</taxon>
        <taxon>Asbolus</taxon>
    </lineage>
</organism>
<dbReference type="PANTHER" id="PTHR21398">
    <property type="entry name" value="AGAP007094-PA"/>
    <property type="match status" value="1"/>
</dbReference>
<proteinExistence type="predicted"/>
<comment type="caution">
    <text evidence="2">The sequence shown here is derived from an EMBL/GenBank/DDBJ whole genome shotgun (WGS) entry which is preliminary data.</text>
</comment>
<sequence>MTKRGSLIFSLIIILHVSPGCDPLNRAKRTLIWPQGGSKLLAIAGFGVPVELKSPTVIFGTVFKGNYRFPTNVSQIREPYVLYERRKRAATRWGIYGLLAQAIEMHGFEGKSCILRAICEVARTPLEKNYGLFHELIHAVFT</sequence>
<dbReference type="OrthoDB" id="8186940at2759"/>
<dbReference type="EMBL" id="QDEB01065202">
    <property type="protein sequence ID" value="RZC36108.1"/>
    <property type="molecule type" value="Genomic_DNA"/>
</dbReference>
<dbReference type="Proteomes" id="UP000292052">
    <property type="component" value="Unassembled WGS sequence"/>
</dbReference>
<gene>
    <name evidence="2" type="ORF">BDFB_014185</name>
</gene>
<evidence type="ECO:0000256" key="1">
    <source>
        <dbReference type="SAM" id="SignalP"/>
    </source>
</evidence>
<protein>
    <submittedName>
        <fullName evidence="2">DM4 12 domain containing protein</fullName>
    </submittedName>
</protein>
<dbReference type="Pfam" id="PF07841">
    <property type="entry name" value="DM4_12"/>
    <property type="match status" value="1"/>
</dbReference>
<evidence type="ECO:0000313" key="3">
    <source>
        <dbReference type="Proteomes" id="UP000292052"/>
    </source>
</evidence>
<evidence type="ECO:0000313" key="2">
    <source>
        <dbReference type="EMBL" id="RZC36108.1"/>
    </source>
</evidence>
<dbReference type="AlphaFoldDB" id="A0A482VUM5"/>
<keyword evidence="3" id="KW-1185">Reference proteome</keyword>
<name>A0A482VUM5_ASBVE</name>
<feature type="signal peptide" evidence="1">
    <location>
        <begin position="1"/>
        <end position="23"/>
    </location>
</feature>
<keyword evidence="1" id="KW-0732">Signal</keyword>
<accession>A0A482VUM5</accession>
<feature type="chain" id="PRO_5019733299" evidence="1">
    <location>
        <begin position="24"/>
        <end position="142"/>
    </location>
</feature>
<reference evidence="2 3" key="1">
    <citation type="submission" date="2017-03" db="EMBL/GenBank/DDBJ databases">
        <title>Genome of the blue death feigning beetle - Asbolus verrucosus.</title>
        <authorList>
            <person name="Rider S.D."/>
        </authorList>
    </citation>
    <scope>NUCLEOTIDE SEQUENCE [LARGE SCALE GENOMIC DNA]</scope>
    <source>
        <strain evidence="2">Butters</strain>
        <tissue evidence="2">Head and leg muscle</tissue>
    </source>
</reference>
<dbReference type="PANTHER" id="PTHR21398:SF21">
    <property type="entry name" value="AGAP004005-PA"/>
    <property type="match status" value="1"/>
</dbReference>